<proteinExistence type="predicted"/>
<dbReference type="GeneID" id="108251896"/>
<dbReference type="KEGG" id="dci:108251896"/>
<reference evidence="7" key="1">
    <citation type="submission" date="2025-08" db="UniProtKB">
        <authorList>
            <consortium name="RefSeq"/>
        </authorList>
    </citation>
    <scope>IDENTIFICATION</scope>
</reference>
<evidence type="ECO:0000256" key="2">
    <source>
        <dbReference type="ARBA" id="ARBA00022912"/>
    </source>
</evidence>
<organism evidence="6 7">
    <name type="scientific">Diaphorina citri</name>
    <name type="common">Asian citrus psyllid</name>
    <dbReference type="NCBI Taxonomy" id="121845"/>
    <lineage>
        <taxon>Eukaryota</taxon>
        <taxon>Metazoa</taxon>
        <taxon>Ecdysozoa</taxon>
        <taxon>Arthropoda</taxon>
        <taxon>Hexapoda</taxon>
        <taxon>Insecta</taxon>
        <taxon>Pterygota</taxon>
        <taxon>Neoptera</taxon>
        <taxon>Paraneoptera</taxon>
        <taxon>Hemiptera</taxon>
        <taxon>Sternorrhyncha</taxon>
        <taxon>Psylloidea</taxon>
        <taxon>Psyllidae</taxon>
        <taxon>Diaphorininae</taxon>
        <taxon>Diaphorina</taxon>
    </lineage>
</organism>
<dbReference type="PROSITE" id="PS50056">
    <property type="entry name" value="TYR_PHOSPHATASE_2"/>
    <property type="match status" value="1"/>
</dbReference>
<dbReference type="InterPro" id="IPR029021">
    <property type="entry name" value="Prot-tyrosine_phosphatase-like"/>
</dbReference>
<feature type="domain" description="Tyrosine specific protein phosphatases" evidence="5">
    <location>
        <begin position="45"/>
        <end position="103"/>
    </location>
</feature>
<gene>
    <name evidence="7" type="primary">LOC108251896</name>
</gene>
<dbReference type="CDD" id="cd14498">
    <property type="entry name" value="DSP"/>
    <property type="match status" value="1"/>
</dbReference>
<accession>A0A3Q0IPE6</accession>
<dbReference type="RefSeq" id="XP_026676533.1">
    <property type="nucleotide sequence ID" value="XM_026820732.1"/>
</dbReference>
<evidence type="ECO:0000256" key="3">
    <source>
        <dbReference type="SAM" id="MobiDB-lite"/>
    </source>
</evidence>
<feature type="region of interest" description="Disordered" evidence="3">
    <location>
        <begin position="1"/>
        <end position="32"/>
    </location>
</feature>
<evidence type="ECO:0000259" key="5">
    <source>
        <dbReference type="PROSITE" id="PS50056"/>
    </source>
</evidence>
<dbReference type="SMART" id="SM00195">
    <property type="entry name" value="DSPc"/>
    <property type="match status" value="1"/>
</dbReference>
<evidence type="ECO:0000256" key="1">
    <source>
        <dbReference type="ARBA" id="ARBA00022801"/>
    </source>
</evidence>
<dbReference type="InterPro" id="IPR020422">
    <property type="entry name" value="TYR_PHOSPHATASE_DUAL_dom"/>
</dbReference>
<dbReference type="InterPro" id="IPR000340">
    <property type="entry name" value="Dual-sp_phosphatase_cat-dom"/>
</dbReference>
<dbReference type="PANTHER" id="PTHR46377">
    <property type="entry name" value="DUAL SPECIFICITY PROTEIN PHOSPHATASE 19"/>
    <property type="match status" value="1"/>
</dbReference>
<dbReference type="Pfam" id="PF00782">
    <property type="entry name" value="DSPc"/>
    <property type="match status" value="1"/>
</dbReference>
<dbReference type="PaxDb" id="121845-A0A3Q0IPE6"/>
<dbReference type="AlphaFoldDB" id="A0A3Q0IPE6"/>
<evidence type="ECO:0000313" key="7">
    <source>
        <dbReference type="RefSeq" id="XP_026676533.1"/>
    </source>
</evidence>
<dbReference type="GO" id="GO:0005737">
    <property type="term" value="C:cytoplasm"/>
    <property type="evidence" value="ECO:0007669"/>
    <property type="project" value="TreeGrafter"/>
</dbReference>
<name>A0A3Q0IPE6_DIACI</name>
<dbReference type="GO" id="GO:0008579">
    <property type="term" value="F:JUN kinase phosphatase activity"/>
    <property type="evidence" value="ECO:0007669"/>
    <property type="project" value="TreeGrafter"/>
</dbReference>
<dbReference type="PROSITE" id="PS00383">
    <property type="entry name" value="TYR_PHOSPHATASE_1"/>
    <property type="match status" value="1"/>
</dbReference>
<sequence>MDHLSIRSDRVTEGETKEGVTEGKTKEGVTEGKTIYDEPGYNLSKHFPDCFTYIDHCHNDQSTVYVHCNAGISRSATIVIAYIMKHMGLDLAQAHDLVKKVRPCIKPNPGFLRQLKEWEQKHLKDSQL</sequence>
<dbReference type="PROSITE" id="PS50054">
    <property type="entry name" value="TYR_PHOSPHATASE_DUAL"/>
    <property type="match status" value="1"/>
</dbReference>
<dbReference type="Proteomes" id="UP000079169">
    <property type="component" value="Unplaced"/>
</dbReference>
<dbReference type="SUPFAM" id="SSF52799">
    <property type="entry name" value="(Phosphotyrosine protein) phosphatases II"/>
    <property type="match status" value="1"/>
</dbReference>
<keyword evidence="1" id="KW-0378">Hydrolase</keyword>
<dbReference type="InterPro" id="IPR000387">
    <property type="entry name" value="Tyr_Pase_dom"/>
</dbReference>
<evidence type="ECO:0000313" key="6">
    <source>
        <dbReference type="Proteomes" id="UP000079169"/>
    </source>
</evidence>
<keyword evidence="2" id="KW-0904">Protein phosphatase</keyword>
<dbReference type="STRING" id="121845.A0A3Q0IPE6"/>
<dbReference type="InterPro" id="IPR016130">
    <property type="entry name" value="Tyr_Pase_AS"/>
</dbReference>
<dbReference type="Gene3D" id="3.90.190.10">
    <property type="entry name" value="Protein tyrosine phosphatase superfamily"/>
    <property type="match status" value="1"/>
</dbReference>
<keyword evidence="6" id="KW-1185">Reference proteome</keyword>
<evidence type="ECO:0000259" key="4">
    <source>
        <dbReference type="PROSITE" id="PS50054"/>
    </source>
</evidence>
<feature type="domain" description="Tyrosine-protein phosphatase" evidence="4">
    <location>
        <begin position="1"/>
        <end position="124"/>
    </location>
</feature>
<protein>
    <submittedName>
        <fullName evidence="7">Dual specificity protein phosphatase 19-like</fullName>
    </submittedName>
</protein>
<dbReference type="PANTHER" id="PTHR46377:SF1">
    <property type="entry name" value="DUAL SPECIFICITY PROTEIN PHOSPHATASE 19"/>
    <property type="match status" value="1"/>
</dbReference>